<evidence type="ECO:0000313" key="3">
    <source>
        <dbReference type="Proteomes" id="UP000734218"/>
    </source>
</evidence>
<dbReference type="InterPro" id="IPR033904">
    <property type="entry name" value="Trans_IPPS_HH"/>
</dbReference>
<dbReference type="EMBL" id="JAATJE010000002">
    <property type="protein sequence ID" value="NJC35094.1"/>
    <property type="molecule type" value="Genomic_DNA"/>
</dbReference>
<proteinExistence type="predicted"/>
<dbReference type="InterPro" id="IPR019845">
    <property type="entry name" value="Squalene/phytoene_synthase_CS"/>
</dbReference>
<dbReference type="EC" id="2.5.1.32" evidence="2"/>
<evidence type="ECO:0000313" key="2">
    <source>
        <dbReference type="EMBL" id="NJC35094.1"/>
    </source>
</evidence>
<sequence>MTRAELVAQAGATISRGSKSFRFASRLFDRTTRERAWLLYAWCRTCDDIADAQELGGMLGQRSDPKEAQARLEALTARALAGETTGEPAFDGLGQLSREIDLPRRFVDDHLAGFALDAEDWRPRTEADMIRYCYHVAGAVGGLMAAVMGVPADDENTLARAVDLGLAFQLSNIARDLMEDAAADRIYLPVDWLVEMDMPPGELAKPFVRPRLAALARRLNDLSEGYTASAKQGATRLPFRARWAVLAAAGIYGEIGREVVRRGDHAWDSRVVVPRGRKLVLVWQALMEARAMGSGSIRPWALAARRARRWLPER</sequence>
<comment type="caution">
    <text evidence="2">The sequence shown here is derived from an EMBL/GenBank/DDBJ whole genome shotgun (WGS) entry which is preliminary data.</text>
</comment>
<dbReference type="SFLD" id="SFLDG01212">
    <property type="entry name" value="Phytoene_synthase_like"/>
    <property type="match status" value="1"/>
</dbReference>
<protein>
    <submittedName>
        <fullName evidence="2">Phytoene synthase</fullName>
        <ecNumber evidence="2">2.5.1.32</ecNumber>
    </submittedName>
</protein>
<dbReference type="SFLD" id="SFLDS00005">
    <property type="entry name" value="Isoprenoid_Synthase_Type_I"/>
    <property type="match status" value="1"/>
</dbReference>
<accession>A0ABX0XQN4</accession>
<dbReference type="PROSITE" id="PS01044">
    <property type="entry name" value="SQUALEN_PHYTOEN_SYN_1"/>
    <property type="match status" value="1"/>
</dbReference>
<dbReference type="PROSITE" id="PS01045">
    <property type="entry name" value="SQUALEN_PHYTOEN_SYN_2"/>
    <property type="match status" value="1"/>
</dbReference>
<evidence type="ECO:0000256" key="1">
    <source>
        <dbReference type="ARBA" id="ARBA00022679"/>
    </source>
</evidence>
<dbReference type="SFLD" id="SFLDG01018">
    <property type="entry name" value="Squalene/Phytoene_Synthase_Lik"/>
    <property type="match status" value="1"/>
</dbReference>
<keyword evidence="1 2" id="KW-0808">Transferase</keyword>
<dbReference type="Gene3D" id="1.10.600.10">
    <property type="entry name" value="Farnesyl Diphosphate Synthase"/>
    <property type="match status" value="1"/>
</dbReference>
<keyword evidence="3" id="KW-1185">Reference proteome</keyword>
<dbReference type="PANTHER" id="PTHR31480">
    <property type="entry name" value="BIFUNCTIONAL LYCOPENE CYCLASE/PHYTOENE SYNTHASE"/>
    <property type="match status" value="1"/>
</dbReference>
<dbReference type="InterPro" id="IPR008949">
    <property type="entry name" value="Isoprenoid_synthase_dom_sf"/>
</dbReference>
<dbReference type="GO" id="GO:0016740">
    <property type="term" value="F:transferase activity"/>
    <property type="evidence" value="ECO:0007669"/>
    <property type="project" value="UniProtKB-KW"/>
</dbReference>
<name>A0ABX0XQN4_9SPHN</name>
<dbReference type="Proteomes" id="UP000734218">
    <property type="component" value="Unassembled WGS sequence"/>
</dbReference>
<reference evidence="2 3" key="1">
    <citation type="submission" date="2020-03" db="EMBL/GenBank/DDBJ databases">
        <title>Genomic Encyclopedia of Type Strains, Phase IV (KMG-IV): sequencing the most valuable type-strain genomes for metagenomic binning, comparative biology and taxonomic classification.</title>
        <authorList>
            <person name="Goeker M."/>
        </authorList>
    </citation>
    <scope>NUCLEOTIDE SEQUENCE [LARGE SCALE GENOMIC DNA]</scope>
    <source>
        <strain evidence="2 3">DSM 27651</strain>
    </source>
</reference>
<dbReference type="CDD" id="cd00683">
    <property type="entry name" value="Trans_IPPS_HH"/>
    <property type="match status" value="1"/>
</dbReference>
<dbReference type="InterPro" id="IPR002060">
    <property type="entry name" value="Squ/phyt_synthse"/>
</dbReference>
<dbReference type="SUPFAM" id="SSF48576">
    <property type="entry name" value="Terpenoid synthases"/>
    <property type="match status" value="1"/>
</dbReference>
<dbReference type="InterPro" id="IPR044843">
    <property type="entry name" value="Trans_IPPS_bact-type"/>
</dbReference>
<organism evidence="2 3">
    <name type="scientific">Sphingomonas jejuensis</name>
    <dbReference type="NCBI Taxonomy" id="904715"/>
    <lineage>
        <taxon>Bacteria</taxon>
        <taxon>Pseudomonadati</taxon>
        <taxon>Pseudomonadota</taxon>
        <taxon>Alphaproteobacteria</taxon>
        <taxon>Sphingomonadales</taxon>
        <taxon>Sphingomonadaceae</taxon>
        <taxon>Sphingomonas</taxon>
    </lineage>
</organism>
<gene>
    <name evidence="2" type="ORF">GGR88_002608</name>
</gene>
<dbReference type="RefSeq" id="WP_167955664.1">
    <property type="nucleotide sequence ID" value="NZ_JAATJE010000002.1"/>
</dbReference>
<dbReference type="Pfam" id="PF00494">
    <property type="entry name" value="SQS_PSY"/>
    <property type="match status" value="1"/>
</dbReference>